<accession>A0A822YK25</accession>
<keyword evidence="1" id="KW-0547">Nucleotide-binding</keyword>
<dbReference type="InterPro" id="IPR000375">
    <property type="entry name" value="Dynamin_stalk"/>
</dbReference>
<dbReference type="InterPro" id="IPR022812">
    <property type="entry name" value="Dynamin"/>
</dbReference>
<name>A0A822YK25_NELNU</name>
<dbReference type="PRINTS" id="PR00195">
    <property type="entry name" value="DYNAMIN"/>
</dbReference>
<dbReference type="EMBL" id="DUZY01000003">
    <property type="protein sequence ID" value="DAD31669.1"/>
    <property type="molecule type" value="Genomic_DNA"/>
</dbReference>
<evidence type="ECO:0000259" key="4">
    <source>
        <dbReference type="PROSITE" id="PS51718"/>
    </source>
</evidence>
<dbReference type="GO" id="GO:0003924">
    <property type="term" value="F:GTPase activity"/>
    <property type="evidence" value="ECO:0007669"/>
    <property type="project" value="InterPro"/>
</dbReference>
<dbReference type="Pfam" id="PF00350">
    <property type="entry name" value="Dynamin_N"/>
    <property type="match status" value="1"/>
</dbReference>
<feature type="region of interest" description="Disordered" evidence="3">
    <location>
        <begin position="540"/>
        <end position="562"/>
    </location>
</feature>
<dbReference type="AlphaFoldDB" id="A0A822YK25"/>
<dbReference type="GO" id="GO:0005737">
    <property type="term" value="C:cytoplasm"/>
    <property type="evidence" value="ECO:0007669"/>
    <property type="project" value="UniProtKB-ARBA"/>
</dbReference>
<dbReference type="SMART" id="SM00053">
    <property type="entry name" value="DYNc"/>
    <property type="match status" value="1"/>
</dbReference>
<dbReference type="PANTHER" id="PTHR11566">
    <property type="entry name" value="DYNAMIN"/>
    <property type="match status" value="1"/>
</dbReference>
<dbReference type="InterPro" id="IPR001401">
    <property type="entry name" value="Dynamin_GTPase"/>
</dbReference>
<evidence type="ECO:0000256" key="1">
    <source>
        <dbReference type="ARBA" id="ARBA00022741"/>
    </source>
</evidence>
<keyword evidence="6" id="KW-1185">Reference proteome</keyword>
<comment type="caution">
    <text evidence="5">The sequence shown here is derived from an EMBL/GenBank/DDBJ whole genome shotgun (WGS) entry which is preliminary data.</text>
</comment>
<evidence type="ECO:0000256" key="2">
    <source>
        <dbReference type="ARBA" id="ARBA00023134"/>
    </source>
</evidence>
<dbReference type="FunFam" id="3.40.50.300:FF:001237">
    <property type="entry name" value="Dynamin-related protein 4C"/>
    <property type="match status" value="1"/>
</dbReference>
<dbReference type="Gene3D" id="3.40.50.300">
    <property type="entry name" value="P-loop containing nucleotide triphosphate hydrolases"/>
    <property type="match status" value="1"/>
</dbReference>
<dbReference type="CDD" id="cd08771">
    <property type="entry name" value="DLP_1"/>
    <property type="match status" value="1"/>
</dbReference>
<evidence type="ECO:0000256" key="3">
    <source>
        <dbReference type="SAM" id="MobiDB-lite"/>
    </source>
</evidence>
<organism evidence="5 6">
    <name type="scientific">Nelumbo nucifera</name>
    <name type="common">Sacred lotus</name>
    <dbReference type="NCBI Taxonomy" id="4432"/>
    <lineage>
        <taxon>Eukaryota</taxon>
        <taxon>Viridiplantae</taxon>
        <taxon>Streptophyta</taxon>
        <taxon>Embryophyta</taxon>
        <taxon>Tracheophyta</taxon>
        <taxon>Spermatophyta</taxon>
        <taxon>Magnoliopsida</taxon>
        <taxon>Proteales</taxon>
        <taxon>Nelumbonaceae</taxon>
        <taxon>Nelumbo</taxon>
    </lineage>
</organism>
<dbReference type="Gene3D" id="1.20.120.1240">
    <property type="entry name" value="Dynamin, middle domain"/>
    <property type="match status" value="1"/>
</dbReference>
<dbReference type="Proteomes" id="UP000607653">
    <property type="component" value="Unassembled WGS sequence"/>
</dbReference>
<dbReference type="Pfam" id="PF01031">
    <property type="entry name" value="Dynamin_M"/>
    <property type="match status" value="1"/>
</dbReference>
<dbReference type="GO" id="GO:0005525">
    <property type="term" value="F:GTP binding"/>
    <property type="evidence" value="ECO:0007669"/>
    <property type="project" value="UniProtKB-KW"/>
</dbReference>
<dbReference type="InterPro" id="IPR030381">
    <property type="entry name" value="G_DYNAMIN_dom"/>
</dbReference>
<dbReference type="PANTHER" id="PTHR11566:SF173">
    <property type="entry name" value="DYNAMIN-RELATED PROTEIN 4C"/>
    <property type="match status" value="1"/>
</dbReference>
<feature type="domain" description="Dynamin-type G" evidence="4">
    <location>
        <begin position="11"/>
        <end position="265"/>
    </location>
</feature>
<dbReference type="SUPFAM" id="SSF52540">
    <property type="entry name" value="P-loop containing nucleoside triphosphate hydrolases"/>
    <property type="match status" value="1"/>
</dbReference>
<reference evidence="5 6" key="1">
    <citation type="journal article" date="2020" name="Mol. Biol. Evol.">
        <title>Distinct Expression and Methylation Patterns for Genes with Different Fates following a Single Whole-Genome Duplication in Flowering Plants.</title>
        <authorList>
            <person name="Shi T."/>
            <person name="Rahmani R.S."/>
            <person name="Gugger P.F."/>
            <person name="Wang M."/>
            <person name="Li H."/>
            <person name="Zhang Y."/>
            <person name="Li Z."/>
            <person name="Wang Q."/>
            <person name="Van de Peer Y."/>
            <person name="Marchal K."/>
            <person name="Chen J."/>
        </authorList>
    </citation>
    <scope>NUCLEOTIDE SEQUENCE [LARGE SCALE GENOMIC DNA]</scope>
    <source>
        <tissue evidence="5">Leaf</tissue>
    </source>
</reference>
<dbReference type="PROSITE" id="PS51718">
    <property type="entry name" value="G_DYNAMIN_2"/>
    <property type="match status" value="1"/>
</dbReference>
<dbReference type="InterPro" id="IPR027417">
    <property type="entry name" value="P-loop_NTPase"/>
</dbReference>
<evidence type="ECO:0000313" key="6">
    <source>
        <dbReference type="Proteomes" id="UP000607653"/>
    </source>
</evidence>
<sequence length="562" mass="63441">MTEYGHSSTPSTSCATSLVVGDQSSGKSSVLESLAGINLPRGQGICTRVPLIMRLHNHRAPNPELRLECLGREVATDEAHVSEAINYATDEIAGNRKGISHTPLTLVMKKRDVPDLSMVDLPGITSVPVHGQPEDIYVQISNIIMEYINPKESIILNVLSANVDFTTCESIRMSHLVDKTGERTLAVVTKCDKAPEGLLFKVMSNDVEYWNRIGDESYEEARSEETKLFESHPLLCKIDKSIVGIPVLAQKLVQIQAASLAKCLPGIVKNINDKLSLNISELNKLPKNPSLRKIILRGEMDEYPGDEYMHCTAGMADKLNQYFKELQQQPAEGSSKFLMEEIHVLEEAKWIQLPNFLSRTAFLSLLQRKVKEISDIPIKFVEGVWSYVEDVVIRVLMRHSESYPQLQSCTRRAAQNLIMKIKAKSVDRVKEIVEMEMLTDYTCNPDYMTRWHGLMAQQGAFMQRFNDGRKPDKVNITGLGDVEIGHLRGHPMLVEQAFDMRMRITAYWEIVLLRLMEKEIMNELMGPHSHSGGIERMLEESPSVAHKRESLNRSCWQDHGSD</sequence>
<proteinExistence type="predicted"/>
<gene>
    <name evidence="5" type="ORF">HUJ06_010520</name>
</gene>
<protein>
    <recommendedName>
        <fullName evidence="4">Dynamin-type G domain-containing protein</fullName>
    </recommendedName>
</protein>
<evidence type="ECO:0000313" key="5">
    <source>
        <dbReference type="EMBL" id="DAD31669.1"/>
    </source>
</evidence>
<keyword evidence="2" id="KW-0342">GTP-binding</keyword>
<dbReference type="InterPro" id="IPR045063">
    <property type="entry name" value="Dynamin_N"/>
</dbReference>